<accession>A0ABY9JN49</accession>
<dbReference type="PROSITE" id="PS50160">
    <property type="entry name" value="DNA_LIGASE_A3"/>
    <property type="match status" value="1"/>
</dbReference>
<dbReference type="EMBL" id="CP120984">
    <property type="protein sequence ID" value="WLQ69171.1"/>
    <property type="molecule type" value="Genomic_DNA"/>
</dbReference>
<dbReference type="SUPFAM" id="SSF56091">
    <property type="entry name" value="DNA ligase/mRNA capping enzyme, catalytic domain"/>
    <property type="match status" value="1"/>
</dbReference>
<sequence>MVLRPPVEPMLARARESLPPLGAGSGQMAVQPKFDGFRALIFTPLREGDPVLLQTRGGAFMQDRFPELAAAARGLPAGLVLDGELAVLDHYNQLSFTALQRRATAGRNARALAAEMPAHFIAFDVLQRDGQELLDEPFARRREVLEALFANHRLVPPWTLCPSTTDAVVADEWLHEWTDVPGVEGVVVKSLAGRYRPGVRGWTKVRRRNTTEAIIGGITGSLHRPLVLLLGRYDTAGRLRLVGKTTPLQPGQAQEVADHLTAAGPDHPWTGVRFTASWNSRTPLEPVLVAPALVAEFSADVSQDHGVWRHPLRYERLRLDATEADVPPVGDRQ</sequence>
<dbReference type="InterPro" id="IPR044119">
    <property type="entry name" value="Adenylation_LigC-like"/>
</dbReference>
<comment type="similarity">
    <text evidence="1">Belongs to the ATP-dependent DNA ligase family.</text>
</comment>
<dbReference type="Gene3D" id="3.30.470.30">
    <property type="entry name" value="DNA ligase/mRNA capping enzyme"/>
    <property type="match status" value="1"/>
</dbReference>
<comment type="catalytic activity">
    <reaction evidence="3">
        <text>ATP + (deoxyribonucleotide)n-3'-hydroxyl + 5'-phospho-(deoxyribonucleotide)m = (deoxyribonucleotide)n+m + AMP + diphosphate.</text>
        <dbReference type="EC" id="6.5.1.1"/>
    </reaction>
</comment>
<dbReference type="InterPro" id="IPR012340">
    <property type="entry name" value="NA-bd_OB-fold"/>
</dbReference>
<keyword evidence="6" id="KW-1185">Reference proteome</keyword>
<dbReference type="Proteomes" id="UP001224433">
    <property type="component" value="Plasmid unnamed1"/>
</dbReference>
<dbReference type="CDD" id="cd07970">
    <property type="entry name" value="OBF_DNA_ligase_LigC"/>
    <property type="match status" value="1"/>
</dbReference>
<dbReference type="RefSeq" id="WP_306105246.1">
    <property type="nucleotide sequence ID" value="NZ_CP120984.1"/>
</dbReference>
<geneLocation type="plasmid" evidence="5 6">
    <name>unnamed1</name>
</geneLocation>
<evidence type="ECO:0000256" key="3">
    <source>
        <dbReference type="ARBA" id="ARBA00034003"/>
    </source>
</evidence>
<evidence type="ECO:0000256" key="1">
    <source>
        <dbReference type="ARBA" id="ARBA00007572"/>
    </source>
</evidence>
<dbReference type="GO" id="GO:0016874">
    <property type="term" value="F:ligase activity"/>
    <property type="evidence" value="ECO:0007669"/>
    <property type="project" value="UniProtKB-KW"/>
</dbReference>
<evidence type="ECO:0000313" key="5">
    <source>
        <dbReference type="EMBL" id="WLQ69171.1"/>
    </source>
</evidence>
<evidence type="ECO:0000259" key="4">
    <source>
        <dbReference type="PROSITE" id="PS50160"/>
    </source>
</evidence>
<keyword evidence="2 5" id="KW-0436">Ligase</keyword>
<dbReference type="Gene3D" id="2.40.50.140">
    <property type="entry name" value="Nucleic acid-binding proteins"/>
    <property type="match status" value="1"/>
</dbReference>
<dbReference type="InterPro" id="IPR012310">
    <property type="entry name" value="DNA_ligase_ATP-dep_cent"/>
</dbReference>
<keyword evidence="5" id="KW-0614">Plasmid</keyword>
<dbReference type="CDD" id="cd07905">
    <property type="entry name" value="Adenylation_DNA_ligase_LigC"/>
    <property type="match status" value="1"/>
</dbReference>
<dbReference type="PANTHER" id="PTHR45674:SF4">
    <property type="entry name" value="DNA LIGASE 1"/>
    <property type="match status" value="1"/>
</dbReference>
<dbReference type="PANTHER" id="PTHR45674">
    <property type="entry name" value="DNA LIGASE 1/3 FAMILY MEMBER"/>
    <property type="match status" value="1"/>
</dbReference>
<protein>
    <submittedName>
        <fullName evidence="5">ATP-dependent DNA ligase</fullName>
    </submittedName>
</protein>
<reference evidence="5 6" key="1">
    <citation type="submission" date="2023-03" db="EMBL/GenBank/DDBJ databases">
        <title>Isolation and description of six Streptomyces strains from soil environments, able to metabolize different microbial glucans.</title>
        <authorList>
            <person name="Widen T."/>
            <person name="Larsbrink J."/>
        </authorList>
    </citation>
    <scope>NUCLEOTIDE SEQUENCE [LARGE SCALE GENOMIC DNA]</scope>
    <source>
        <strain evidence="5 6">Alt3</strain>
        <plasmid evidence="5 6">unnamed1</plasmid>
    </source>
</reference>
<evidence type="ECO:0000313" key="6">
    <source>
        <dbReference type="Proteomes" id="UP001224433"/>
    </source>
</evidence>
<feature type="domain" description="ATP-dependent DNA ligase family profile" evidence="4">
    <location>
        <begin position="111"/>
        <end position="238"/>
    </location>
</feature>
<organism evidence="5 6">
    <name type="scientific">Streptomyces glycanivorans</name>
    <dbReference type="NCBI Taxonomy" id="3033808"/>
    <lineage>
        <taxon>Bacteria</taxon>
        <taxon>Bacillati</taxon>
        <taxon>Actinomycetota</taxon>
        <taxon>Actinomycetes</taxon>
        <taxon>Kitasatosporales</taxon>
        <taxon>Streptomycetaceae</taxon>
        <taxon>Streptomyces</taxon>
    </lineage>
</organism>
<proteinExistence type="inferred from homology"/>
<dbReference type="Pfam" id="PF01068">
    <property type="entry name" value="DNA_ligase_A_M"/>
    <property type="match status" value="1"/>
</dbReference>
<name>A0ABY9JN49_9ACTN</name>
<evidence type="ECO:0000256" key="2">
    <source>
        <dbReference type="ARBA" id="ARBA00022598"/>
    </source>
</evidence>
<dbReference type="InterPro" id="IPR050191">
    <property type="entry name" value="ATP-dep_DNA_ligase"/>
</dbReference>
<dbReference type="InterPro" id="IPR044117">
    <property type="entry name" value="OBF_LigC-like"/>
</dbReference>
<gene>
    <name evidence="5" type="ORF">P8A20_37140</name>
</gene>